<dbReference type="PANTHER" id="PTHR48098:SF3">
    <property type="entry name" value="IRON(III) ENTEROBACTIN ESTERASE"/>
    <property type="match status" value="1"/>
</dbReference>
<keyword evidence="2" id="KW-1185">Reference proteome</keyword>
<organism evidence="1 2">
    <name type="scientific">Paenibacillus solanacearum</name>
    <dbReference type="NCBI Taxonomy" id="2048548"/>
    <lineage>
        <taxon>Bacteria</taxon>
        <taxon>Bacillati</taxon>
        <taxon>Bacillota</taxon>
        <taxon>Bacilli</taxon>
        <taxon>Bacillales</taxon>
        <taxon>Paenibacillaceae</taxon>
        <taxon>Paenibacillus</taxon>
    </lineage>
</organism>
<dbReference type="PANTHER" id="PTHR48098">
    <property type="entry name" value="ENTEROCHELIN ESTERASE-RELATED"/>
    <property type="match status" value="1"/>
</dbReference>
<dbReference type="EMBL" id="CAJVAS010000019">
    <property type="protein sequence ID" value="CAG7638359.1"/>
    <property type="molecule type" value="Genomic_DNA"/>
</dbReference>
<protein>
    <recommendedName>
        <fullName evidence="3">Alpha/beta hydrolase</fullName>
    </recommendedName>
</protein>
<comment type="caution">
    <text evidence="1">The sequence shown here is derived from an EMBL/GenBank/DDBJ whole genome shotgun (WGS) entry which is preliminary data.</text>
</comment>
<gene>
    <name evidence="1" type="primary">ybbA_1</name>
    <name evidence="1" type="ORF">PAESOLCIP111_03932</name>
</gene>
<evidence type="ECO:0008006" key="3">
    <source>
        <dbReference type="Google" id="ProtNLM"/>
    </source>
</evidence>
<dbReference type="InterPro" id="IPR050583">
    <property type="entry name" value="Mycobacterial_A85_antigen"/>
</dbReference>
<evidence type="ECO:0000313" key="1">
    <source>
        <dbReference type="EMBL" id="CAG7638359.1"/>
    </source>
</evidence>
<name>A0A916NJR1_9BACL</name>
<dbReference type="AlphaFoldDB" id="A0A916NJR1"/>
<dbReference type="RefSeq" id="WP_218093669.1">
    <property type="nucleotide sequence ID" value="NZ_CAJVAS010000019.1"/>
</dbReference>
<accession>A0A916NJR1</accession>
<proteinExistence type="predicted"/>
<evidence type="ECO:0000313" key="2">
    <source>
        <dbReference type="Proteomes" id="UP000693672"/>
    </source>
</evidence>
<dbReference type="Proteomes" id="UP000693672">
    <property type="component" value="Unassembled WGS sequence"/>
</dbReference>
<dbReference type="InterPro" id="IPR000801">
    <property type="entry name" value="Esterase-like"/>
</dbReference>
<reference evidence="1" key="1">
    <citation type="submission" date="2021-06" db="EMBL/GenBank/DDBJ databases">
        <authorList>
            <person name="Criscuolo A."/>
        </authorList>
    </citation>
    <scope>NUCLEOTIDE SEQUENCE</scope>
    <source>
        <strain evidence="1">CIP111600</strain>
    </source>
</reference>
<dbReference type="Pfam" id="PF00756">
    <property type="entry name" value="Esterase"/>
    <property type="match status" value="1"/>
</dbReference>
<sequence length="265" mass="29551">MKGTLKQGALQDRKLRIYLPPSYTSDRHRYPVVYVKDYGDLFDPDASDSLLALEGMFADGTLPELVLVGVQALNRNDEYTPWKAAALSDKFSPFGGKGEAYLSFLTQELKPYIDSRFRTNPAAEQTAIIGKSLGGLISMFAACRHPGIFGKIGSISGSYWYPGMVDYLKSHARSDPHMRIYMDVGTLEGAGKQSIQKDMVPLTRAAYEVWRENGLSEERLTLVAEEGGLHEHRFFCRRFPQALRWLFAEAAGLEEPKETAGRDGA</sequence>